<keyword evidence="2" id="KW-1185">Reference proteome</keyword>
<organism evidence="1 2">
    <name type="scientific">Bartonella quintana JK 68</name>
    <dbReference type="NCBI Taxonomy" id="1134503"/>
    <lineage>
        <taxon>Bacteria</taxon>
        <taxon>Pseudomonadati</taxon>
        <taxon>Pseudomonadota</taxon>
        <taxon>Alphaproteobacteria</taxon>
        <taxon>Hyphomicrobiales</taxon>
        <taxon>Bartonellaceae</taxon>
        <taxon>Bartonella</taxon>
    </lineage>
</organism>
<gene>
    <name evidence="1" type="ORF">O7U_00838</name>
</gene>
<evidence type="ECO:0000313" key="1">
    <source>
        <dbReference type="EMBL" id="KEC65188.1"/>
    </source>
</evidence>
<accession>A0ABR4SQ92</accession>
<proteinExistence type="predicted"/>
<protein>
    <submittedName>
        <fullName evidence="1">Uncharacterized protein</fullName>
    </submittedName>
</protein>
<comment type="caution">
    <text evidence="1">The sequence shown here is derived from an EMBL/GenBank/DDBJ whole genome shotgun (WGS) entry which is preliminary data.</text>
</comment>
<sequence length="140" mass="15820">MYSYDWRIEDLGAIKFLICIALTADALYKIDKTMMLVYMAILGDDIGAMLKYNIPKLQEKPQCGGMCMISLCDQELSDTLVGLYDDYQRGFDIGAELKLCVDLALSLELELSIHRLSEADAVFKKEVVKTLHRRKASLSN</sequence>
<reference evidence="1 2" key="1">
    <citation type="submission" date="2012-04" db="EMBL/GenBank/DDBJ databases">
        <title>The Genome Sequence of Bartonella quintana JK 68.</title>
        <authorList>
            <consortium name="The Broad Institute Genome Sequencing Platform"/>
            <consortium name="The Broad Institute Genome Sequencing Center for Infectious Disease"/>
            <person name="Feldgarden M."/>
            <person name="Kirby J."/>
            <person name="Kosoy M."/>
            <person name="Birtles R."/>
            <person name="Probert W.S."/>
            <person name="Chiaraviglio L."/>
            <person name="Walker B."/>
            <person name="Young S.K."/>
            <person name="Zeng Q."/>
            <person name="Gargeya S."/>
            <person name="Fitzgerald M."/>
            <person name="Haas B."/>
            <person name="Abouelleil A."/>
            <person name="Alvarado L."/>
            <person name="Arachchi H.M."/>
            <person name="Berlin A.M."/>
            <person name="Chapman S.B."/>
            <person name="Goldberg J."/>
            <person name="Griggs A."/>
            <person name="Gujja S."/>
            <person name="Hansen M."/>
            <person name="Howarth C."/>
            <person name="Imamovic A."/>
            <person name="Larimer J."/>
            <person name="McCowen C."/>
            <person name="Montmayeur A."/>
            <person name="Murphy C."/>
            <person name="Neiman D."/>
            <person name="Pearson M."/>
            <person name="Priest M."/>
            <person name="Roberts A."/>
            <person name="Saif S."/>
            <person name="Shea T."/>
            <person name="Sisk P."/>
            <person name="Sykes S."/>
            <person name="Wortman J."/>
            <person name="Nusbaum C."/>
            <person name="Birren B."/>
        </authorList>
    </citation>
    <scope>NUCLEOTIDE SEQUENCE [LARGE SCALE GENOMIC DNA]</scope>
    <source>
        <strain evidence="1 2">JK 68</strain>
    </source>
</reference>
<dbReference type="Proteomes" id="UP000027143">
    <property type="component" value="Unassembled WGS sequence"/>
</dbReference>
<evidence type="ECO:0000313" key="2">
    <source>
        <dbReference type="Proteomes" id="UP000027143"/>
    </source>
</evidence>
<name>A0ABR4SQ92_BARQI</name>
<dbReference type="EMBL" id="AHPD01000011">
    <property type="protein sequence ID" value="KEC65188.1"/>
    <property type="molecule type" value="Genomic_DNA"/>
</dbReference>